<dbReference type="Proteomes" id="UP000118435">
    <property type="component" value="Segment"/>
</dbReference>
<evidence type="ECO:0000313" key="1">
    <source>
        <dbReference type="EMBL" id="AKT72892.1"/>
    </source>
</evidence>
<protein>
    <submittedName>
        <fullName evidence="1">Protein US11b</fullName>
    </submittedName>
</protein>
<name>A0A0K1H097_9BETA</name>
<gene>
    <name evidence="1" type="primary">CyUS11b</name>
</gene>
<evidence type="ECO:0000313" key="2">
    <source>
        <dbReference type="Proteomes" id="UP000118435"/>
    </source>
</evidence>
<dbReference type="EMBL" id="KP796148">
    <property type="protein sequence ID" value="AKT72892.1"/>
    <property type="molecule type" value="Genomic_DNA"/>
</dbReference>
<organism evidence="1 2">
    <name type="scientific">Cynomolgus macaque cytomegalovirus strain Mauritius</name>
    <dbReference type="NCBI Taxonomy" id="1690255"/>
    <lineage>
        <taxon>Viruses</taxon>
        <taxon>Duplodnaviria</taxon>
        <taxon>Heunggongvirae</taxon>
        <taxon>Peploviricota</taxon>
        <taxon>Herviviricetes</taxon>
        <taxon>Herpesvirales</taxon>
        <taxon>Orthoherpesviridae</taxon>
        <taxon>Betaherpesvirinae</taxon>
        <taxon>Cytomegalovirus</taxon>
        <taxon>Cytomegalovirus macacinebeta3</taxon>
    </lineage>
</organism>
<accession>A0A0K1H097</accession>
<sequence>MKLGGNILTGHISRHKVPFISHVQPLKSKASNNPFFSICACSLCSCSPTFGFSIGQRQMSRISKRPMLPAQSWEGY</sequence>
<reference evidence="1 2" key="1">
    <citation type="journal article" date="2016" name="BMC Genomics">
        <title>A novel strain of cynomolgus macaque cytomegalovirus: implications for host-virus co-evolution.</title>
        <authorList>
            <person name="Russell J.N."/>
            <person name="Marsh A.K."/>
            <person name="Willer D.O."/>
            <person name="Ambagala A.P."/>
            <person name="Dzamba M."/>
            <person name="Chan J.K."/>
            <person name="Pilon R."/>
            <person name="Fournier J."/>
            <person name="Brudno M."/>
            <person name="Antony J.M."/>
            <person name="Sandstrom P."/>
            <person name="Evans B.J."/>
            <person name="MacDonald K.S."/>
        </authorList>
    </citation>
    <scope>NUCLEOTIDE SEQUENCE [LARGE SCALE GENOMIC DNA]</scope>
    <source>
        <strain evidence="1">Mauritius</strain>
    </source>
</reference>
<proteinExistence type="predicted"/>